<name>A0ACB6RRD3_9PLEO</name>
<organism evidence="1 2">
    <name type="scientific">Macroventuria anomochaeta</name>
    <dbReference type="NCBI Taxonomy" id="301207"/>
    <lineage>
        <taxon>Eukaryota</taxon>
        <taxon>Fungi</taxon>
        <taxon>Dikarya</taxon>
        <taxon>Ascomycota</taxon>
        <taxon>Pezizomycotina</taxon>
        <taxon>Dothideomycetes</taxon>
        <taxon>Pleosporomycetidae</taxon>
        <taxon>Pleosporales</taxon>
        <taxon>Pleosporineae</taxon>
        <taxon>Didymellaceae</taxon>
        <taxon>Macroventuria</taxon>
    </lineage>
</organism>
<keyword evidence="2" id="KW-1185">Reference proteome</keyword>
<evidence type="ECO:0000313" key="1">
    <source>
        <dbReference type="EMBL" id="KAF2623497.1"/>
    </source>
</evidence>
<accession>A0ACB6RRD3</accession>
<reference evidence="1" key="1">
    <citation type="journal article" date="2020" name="Stud. Mycol.">
        <title>101 Dothideomycetes genomes: a test case for predicting lifestyles and emergence of pathogens.</title>
        <authorList>
            <person name="Haridas S."/>
            <person name="Albert R."/>
            <person name="Binder M."/>
            <person name="Bloem J."/>
            <person name="Labutti K."/>
            <person name="Salamov A."/>
            <person name="Andreopoulos B."/>
            <person name="Baker S."/>
            <person name="Barry K."/>
            <person name="Bills G."/>
            <person name="Bluhm B."/>
            <person name="Cannon C."/>
            <person name="Castanera R."/>
            <person name="Culley D."/>
            <person name="Daum C."/>
            <person name="Ezra D."/>
            <person name="Gonzalez J."/>
            <person name="Henrissat B."/>
            <person name="Kuo A."/>
            <person name="Liang C."/>
            <person name="Lipzen A."/>
            <person name="Lutzoni F."/>
            <person name="Magnuson J."/>
            <person name="Mondo S."/>
            <person name="Nolan M."/>
            <person name="Ohm R."/>
            <person name="Pangilinan J."/>
            <person name="Park H.-J."/>
            <person name="Ramirez L."/>
            <person name="Alfaro M."/>
            <person name="Sun H."/>
            <person name="Tritt A."/>
            <person name="Yoshinaga Y."/>
            <person name="Zwiers L.-H."/>
            <person name="Turgeon B."/>
            <person name="Goodwin S."/>
            <person name="Spatafora J."/>
            <person name="Crous P."/>
            <person name="Grigoriev I."/>
        </authorList>
    </citation>
    <scope>NUCLEOTIDE SEQUENCE</scope>
    <source>
        <strain evidence="1">CBS 525.71</strain>
    </source>
</reference>
<dbReference type="EMBL" id="MU006736">
    <property type="protein sequence ID" value="KAF2623497.1"/>
    <property type="molecule type" value="Genomic_DNA"/>
</dbReference>
<protein>
    <submittedName>
        <fullName evidence="1">DnaJ-domain-containing protein</fullName>
    </submittedName>
</protein>
<gene>
    <name evidence="1" type="ORF">BU25DRAFT_175540</name>
</gene>
<dbReference type="Proteomes" id="UP000799754">
    <property type="component" value="Unassembled WGS sequence"/>
</dbReference>
<sequence length="263" mass="29486">MSGFIEELFLRLACETPLPRSSAAGRRADKPFTTKPYTRAQAKVEQQAELLPSPHLQSSTTRKKRARKSEFDIFIDADAANTPLSPSPKKLKSNGRVPLSVRTNSGNDTPVPSPRFPNTPFPFSRSDPLWENVENYDTRPFYMTPPPTPGGPSPAPSPSPFASSYRATRSARTRRVSSTKQLPPPKDKTLYTVLQLDDWKATKEEIKIAYRKVAVDNHPDKVAEGQREDATHMMQTVNAAKEVLLDDKRRRAYHSSGKLPWNT</sequence>
<comment type="caution">
    <text evidence="1">The sequence shown here is derived from an EMBL/GenBank/DDBJ whole genome shotgun (WGS) entry which is preliminary data.</text>
</comment>
<evidence type="ECO:0000313" key="2">
    <source>
        <dbReference type="Proteomes" id="UP000799754"/>
    </source>
</evidence>
<proteinExistence type="predicted"/>